<protein>
    <submittedName>
        <fullName evidence="2">Uncharacterized protein</fullName>
    </submittedName>
</protein>
<sequence>MNQHTIILPSACKLDCSGSSARSSLAASHYNQSASKEALLRATSEWVCACARRAAGYKPLFESHVRDPPPPDSSSVPADVPTATDEPERRDASSPARLQEHHGTLGRQRPHSNLHKMDPPPDPRLEYIGSYVTKTLKLKPEKWGRLVATDELKSMVCEFLNFPEPLVLVILQNSAAQLQVATSFPLSLKSKAAYFIKKRRHPVPKEDISDHLILGDMATKPIEQLAALVDERRAPPHPTPDPDIPPLLGSASPSPQAPCVPPTPDPDIPTLLGSASPFPQAPTVDSGGKVIWPLLLAHLELVSVSPVQGGVVRLMATVFSVQVFVPLLSNRGNHKSWPPVVAQDVQKHVHSLKSTVYQVKGQVSGHTVLPMPVGVERVHEAESMLIKSGGEVVDLYLKSAIEGVVIKWSKQINDVLAEDSSQAFAGGQNPVPTAGEITSHISASEDSV</sequence>
<evidence type="ECO:0000313" key="2">
    <source>
        <dbReference type="EMBL" id="CAD7455112.1"/>
    </source>
</evidence>
<gene>
    <name evidence="2" type="ORF">TTEB3V08_LOCUS3193</name>
</gene>
<proteinExistence type="predicted"/>
<dbReference type="EMBL" id="OE000814">
    <property type="protein sequence ID" value="CAD7455112.1"/>
    <property type="molecule type" value="Genomic_DNA"/>
</dbReference>
<dbReference type="AlphaFoldDB" id="A0A7R9FMD8"/>
<reference evidence="2" key="1">
    <citation type="submission" date="2020-11" db="EMBL/GenBank/DDBJ databases">
        <authorList>
            <person name="Tran Van P."/>
        </authorList>
    </citation>
    <scope>NUCLEOTIDE SEQUENCE</scope>
</reference>
<evidence type="ECO:0000256" key="1">
    <source>
        <dbReference type="SAM" id="MobiDB-lite"/>
    </source>
</evidence>
<feature type="compositionally biased region" description="Pro residues" evidence="1">
    <location>
        <begin position="236"/>
        <end position="245"/>
    </location>
</feature>
<name>A0A7R9FMD8_9NEOP</name>
<feature type="compositionally biased region" description="Basic and acidic residues" evidence="1">
    <location>
        <begin position="86"/>
        <end position="103"/>
    </location>
</feature>
<feature type="region of interest" description="Disordered" evidence="1">
    <location>
        <begin position="232"/>
        <end position="271"/>
    </location>
</feature>
<feature type="region of interest" description="Disordered" evidence="1">
    <location>
        <begin position="61"/>
        <end position="122"/>
    </location>
</feature>
<accession>A0A7R9FMD8</accession>
<feature type="compositionally biased region" description="Pro residues" evidence="1">
    <location>
        <begin position="255"/>
        <end position="267"/>
    </location>
</feature>
<organism evidence="2">
    <name type="scientific">Timema tahoe</name>
    <dbReference type="NCBI Taxonomy" id="61484"/>
    <lineage>
        <taxon>Eukaryota</taxon>
        <taxon>Metazoa</taxon>
        <taxon>Ecdysozoa</taxon>
        <taxon>Arthropoda</taxon>
        <taxon>Hexapoda</taxon>
        <taxon>Insecta</taxon>
        <taxon>Pterygota</taxon>
        <taxon>Neoptera</taxon>
        <taxon>Polyneoptera</taxon>
        <taxon>Phasmatodea</taxon>
        <taxon>Timematodea</taxon>
        <taxon>Timematoidea</taxon>
        <taxon>Timematidae</taxon>
        <taxon>Timema</taxon>
    </lineage>
</organism>